<dbReference type="Proteomes" id="UP000600026">
    <property type="component" value="Unassembled WGS sequence"/>
</dbReference>
<reference evidence="2" key="1">
    <citation type="submission" date="2020-09" db="EMBL/GenBank/DDBJ databases">
        <title>Whole genome shotgun sequence of Streptomyces xanthophaeus NBRC 12829.</title>
        <authorList>
            <person name="Komaki H."/>
            <person name="Tamura T."/>
        </authorList>
    </citation>
    <scope>NUCLEOTIDE SEQUENCE</scope>
    <source>
        <strain evidence="2">NBRC 12829</strain>
    </source>
</reference>
<evidence type="ECO:0000256" key="1">
    <source>
        <dbReference type="SAM" id="MobiDB-lite"/>
    </source>
</evidence>
<evidence type="ECO:0000313" key="3">
    <source>
        <dbReference type="Proteomes" id="UP000600026"/>
    </source>
</evidence>
<evidence type="ECO:0000313" key="2">
    <source>
        <dbReference type="EMBL" id="GHI83422.1"/>
    </source>
</evidence>
<comment type="caution">
    <text evidence="2">The sequence shown here is derived from an EMBL/GenBank/DDBJ whole genome shotgun (WGS) entry which is preliminary data.</text>
</comment>
<organism evidence="2 3">
    <name type="scientific">Streptomyces xanthophaeus</name>
    <dbReference type="NCBI Taxonomy" id="67385"/>
    <lineage>
        <taxon>Bacteria</taxon>
        <taxon>Bacillati</taxon>
        <taxon>Actinomycetota</taxon>
        <taxon>Actinomycetes</taxon>
        <taxon>Kitasatosporales</taxon>
        <taxon>Streptomycetaceae</taxon>
        <taxon>Streptomyces</taxon>
    </lineage>
</organism>
<dbReference type="AlphaFoldDB" id="A0A919GUR2"/>
<proteinExistence type="predicted"/>
<accession>A0A919GUR2</accession>
<dbReference type="RefSeq" id="WP_031138180.1">
    <property type="nucleotide sequence ID" value="NZ_BNEE01000004.1"/>
</dbReference>
<dbReference type="EMBL" id="BNEE01000004">
    <property type="protein sequence ID" value="GHI83422.1"/>
    <property type="molecule type" value="Genomic_DNA"/>
</dbReference>
<dbReference type="OrthoDB" id="6899210at2"/>
<name>A0A919GUR2_9ACTN</name>
<sequence>MTGDGASGGQLDELAVFALEHAHDRLADGGRGAAAVFLFADDVEDRYLYTFAELAEARLHLADPAHGYLRCALAWSPGPGVYGVQAQELGSSTSFTLIRRAPLGETVRTAGAGPLLPAPRLAAESHSEAHTEADQAHLDEIGEIEDKIERAVESGAGLSEAGLSEAEDRMGRWIRRAGEAEWAAVEKWARRRLPADRSEHEGAGEAVPEEDRAGLGARTPGRYVITFHQGGPATGPEAALATWDQVARRARELLGPGTTSAAAGTALEDPADGLRLTLCRDSGTYELSAPLQDGAPPVPAVLEKLYELALTVQLESGRRAVDPQVGWYIDRAAGATWSRRLRLFFRAARPSRPDRP</sequence>
<gene>
    <name evidence="2" type="ORF">Sxan_07860</name>
</gene>
<protein>
    <submittedName>
        <fullName evidence="2">Uncharacterized protein</fullName>
    </submittedName>
</protein>
<feature type="compositionally biased region" description="Basic and acidic residues" evidence="1">
    <location>
        <begin position="195"/>
        <end position="213"/>
    </location>
</feature>
<keyword evidence="3" id="KW-1185">Reference proteome</keyword>
<feature type="region of interest" description="Disordered" evidence="1">
    <location>
        <begin position="195"/>
        <end position="217"/>
    </location>
</feature>